<reference evidence="2 3" key="1">
    <citation type="journal article" date="2005" name="PLoS Biol.">
        <title>The genomes of Oryza sativa: a history of duplications.</title>
        <authorList>
            <person name="Yu J."/>
            <person name="Wang J."/>
            <person name="Lin W."/>
            <person name="Li S."/>
            <person name="Li H."/>
            <person name="Zhou J."/>
            <person name="Ni P."/>
            <person name="Dong W."/>
            <person name="Hu S."/>
            <person name="Zeng C."/>
            <person name="Zhang J."/>
            <person name="Zhang Y."/>
            <person name="Li R."/>
            <person name="Xu Z."/>
            <person name="Li S."/>
            <person name="Li X."/>
            <person name="Zheng H."/>
            <person name="Cong L."/>
            <person name="Lin L."/>
            <person name="Yin J."/>
            <person name="Geng J."/>
            <person name="Li G."/>
            <person name="Shi J."/>
            <person name="Liu J."/>
            <person name="Lv H."/>
            <person name="Li J."/>
            <person name="Wang J."/>
            <person name="Deng Y."/>
            <person name="Ran L."/>
            <person name="Shi X."/>
            <person name="Wang X."/>
            <person name="Wu Q."/>
            <person name="Li C."/>
            <person name="Ren X."/>
            <person name="Wang J."/>
            <person name="Wang X."/>
            <person name="Li D."/>
            <person name="Liu D."/>
            <person name="Zhang X."/>
            <person name="Ji Z."/>
            <person name="Zhao W."/>
            <person name="Sun Y."/>
            <person name="Zhang Z."/>
            <person name="Bao J."/>
            <person name="Han Y."/>
            <person name="Dong L."/>
            <person name="Ji J."/>
            <person name="Chen P."/>
            <person name="Wu S."/>
            <person name="Liu J."/>
            <person name="Xiao Y."/>
            <person name="Bu D."/>
            <person name="Tan J."/>
            <person name="Yang L."/>
            <person name="Ye C."/>
            <person name="Zhang J."/>
            <person name="Xu J."/>
            <person name="Zhou Y."/>
            <person name="Yu Y."/>
            <person name="Zhang B."/>
            <person name="Zhuang S."/>
            <person name="Wei H."/>
            <person name="Liu B."/>
            <person name="Lei M."/>
            <person name="Yu H."/>
            <person name="Li Y."/>
            <person name="Xu H."/>
            <person name="Wei S."/>
            <person name="He X."/>
            <person name="Fang L."/>
            <person name="Zhang Z."/>
            <person name="Zhang Y."/>
            <person name="Huang X."/>
            <person name="Su Z."/>
            <person name="Tong W."/>
            <person name="Li J."/>
            <person name="Tong Z."/>
            <person name="Li S."/>
            <person name="Ye J."/>
            <person name="Wang L."/>
            <person name="Fang L."/>
            <person name="Lei T."/>
            <person name="Chen C."/>
            <person name="Chen H."/>
            <person name="Xu Z."/>
            <person name="Li H."/>
            <person name="Huang H."/>
            <person name="Zhang F."/>
            <person name="Xu H."/>
            <person name="Li N."/>
            <person name="Zhao C."/>
            <person name="Li S."/>
            <person name="Dong L."/>
            <person name="Huang Y."/>
            <person name="Li L."/>
            <person name="Xi Y."/>
            <person name="Qi Q."/>
            <person name="Li W."/>
            <person name="Zhang B."/>
            <person name="Hu W."/>
            <person name="Zhang Y."/>
            <person name="Tian X."/>
            <person name="Jiao Y."/>
            <person name="Liang X."/>
            <person name="Jin J."/>
            <person name="Gao L."/>
            <person name="Zheng W."/>
            <person name="Hao B."/>
            <person name="Liu S."/>
            <person name="Wang W."/>
            <person name="Yuan L."/>
            <person name="Cao M."/>
            <person name="McDermott J."/>
            <person name="Samudrala R."/>
            <person name="Wang J."/>
            <person name="Wong G.K."/>
            <person name="Yang H."/>
        </authorList>
    </citation>
    <scope>NUCLEOTIDE SEQUENCE [LARGE SCALE GENOMIC DNA]</scope>
    <source>
        <strain evidence="3">cv. 93-11</strain>
    </source>
</reference>
<dbReference type="Gramene" id="BGIOSGA018655-TA">
    <property type="protein sequence ID" value="BGIOSGA018655-PA"/>
    <property type="gene ID" value="BGIOSGA018655"/>
</dbReference>
<gene>
    <name evidence="2" type="ORF">OsI_18767</name>
</gene>
<evidence type="ECO:0000256" key="1">
    <source>
        <dbReference type="SAM" id="MobiDB-lite"/>
    </source>
</evidence>
<name>A2Y188_ORYSI</name>
<evidence type="ECO:0000313" key="2">
    <source>
        <dbReference type="EMBL" id="EAY96848.1"/>
    </source>
</evidence>
<dbReference type="EMBL" id="CM000130">
    <property type="protein sequence ID" value="EAY96848.1"/>
    <property type="molecule type" value="Genomic_DNA"/>
</dbReference>
<accession>A2Y188</accession>
<protein>
    <submittedName>
        <fullName evidence="2">Uncharacterized protein</fullName>
    </submittedName>
</protein>
<dbReference type="AlphaFoldDB" id="A2Y188"/>
<sequence length="184" mass="19699">MGRRGATVEVRLASSAFIVLSSAAPDRTAQSLTTNRRKGGGGGDPVKEEGGEEDDGKEGGGAPHLLDLFELGGNQRLRARVWKRITVAALLWKGGVVGRGRRSGRRPMGKRKVRSGGEERLALPRRRHGWHRLAVGGAEVRRAEGRVGAIAGGRTRRLVVVAAAAEVAGEATGGGEMRRRRMRR</sequence>
<organism evidence="2 3">
    <name type="scientific">Oryza sativa subsp. indica</name>
    <name type="common">Rice</name>
    <dbReference type="NCBI Taxonomy" id="39946"/>
    <lineage>
        <taxon>Eukaryota</taxon>
        <taxon>Viridiplantae</taxon>
        <taxon>Streptophyta</taxon>
        <taxon>Embryophyta</taxon>
        <taxon>Tracheophyta</taxon>
        <taxon>Spermatophyta</taxon>
        <taxon>Magnoliopsida</taxon>
        <taxon>Liliopsida</taxon>
        <taxon>Poales</taxon>
        <taxon>Poaceae</taxon>
        <taxon>BOP clade</taxon>
        <taxon>Oryzoideae</taxon>
        <taxon>Oryzeae</taxon>
        <taxon>Oryzinae</taxon>
        <taxon>Oryza</taxon>
        <taxon>Oryza sativa</taxon>
    </lineage>
</organism>
<dbReference type="Proteomes" id="UP000007015">
    <property type="component" value="Chromosome 5"/>
</dbReference>
<feature type="region of interest" description="Disordered" evidence="1">
    <location>
        <begin position="23"/>
        <end position="61"/>
    </location>
</feature>
<keyword evidence="3" id="KW-1185">Reference proteome</keyword>
<dbReference type="HOGENOM" id="CLU_1470497_0_0_1"/>
<proteinExistence type="predicted"/>
<evidence type="ECO:0000313" key="3">
    <source>
        <dbReference type="Proteomes" id="UP000007015"/>
    </source>
</evidence>